<keyword evidence="2" id="KW-1185">Reference proteome</keyword>
<protein>
    <recommendedName>
        <fullName evidence="3">N-acyl-D-glucosamine 2-epimerase</fullName>
    </recommendedName>
</protein>
<evidence type="ECO:0008006" key="3">
    <source>
        <dbReference type="Google" id="ProtNLM"/>
    </source>
</evidence>
<name>A0ABU1J0F9_9BACL</name>
<reference evidence="1 2" key="1">
    <citation type="submission" date="2023-07" db="EMBL/GenBank/DDBJ databases">
        <title>Genomic Encyclopedia of Type Strains, Phase IV (KMG-IV): sequencing the most valuable type-strain genomes for metagenomic binning, comparative biology and taxonomic classification.</title>
        <authorList>
            <person name="Goeker M."/>
        </authorList>
    </citation>
    <scope>NUCLEOTIDE SEQUENCE [LARGE SCALE GENOMIC DNA]</scope>
    <source>
        <strain evidence="1 2">DSM 22170</strain>
    </source>
</reference>
<accession>A0ABU1J0F9</accession>
<dbReference type="RefSeq" id="WP_188773406.1">
    <property type="nucleotide sequence ID" value="NZ_BMMB01000001.1"/>
</dbReference>
<evidence type="ECO:0000313" key="1">
    <source>
        <dbReference type="EMBL" id="MDR6244989.1"/>
    </source>
</evidence>
<evidence type="ECO:0000313" key="2">
    <source>
        <dbReference type="Proteomes" id="UP001185028"/>
    </source>
</evidence>
<organism evidence="1 2">
    <name type="scientific">Paenibacillus hunanensis</name>
    <dbReference type="NCBI Taxonomy" id="539262"/>
    <lineage>
        <taxon>Bacteria</taxon>
        <taxon>Bacillati</taxon>
        <taxon>Bacillota</taxon>
        <taxon>Bacilli</taxon>
        <taxon>Bacillales</taxon>
        <taxon>Paenibacillaceae</taxon>
        <taxon>Paenibacillus</taxon>
    </lineage>
</organism>
<comment type="caution">
    <text evidence="1">The sequence shown here is derived from an EMBL/GenBank/DDBJ whole genome shotgun (WGS) entry which is preliminary data.</text>
</comment>
<dbReference type="Gene3D" id="3.20.20.80">
    <property type="entry name" value="Glycosidases"/>
    <property type="match status" value="1"/>
</dbReference>
<dbReference type="EMBL" id="JAVDQH010000011">
    <property type="protein sequence ID" value="MDR6244989.1"/>
    <property type="molecule type" value="Genomic_DNA"/>
</dbReference>
<proteinExistence type="predicted"/>
<dbReference type="Proteomes" id="UP001185028">
    <property type="component" value="Unassembled WGS sequence"/>
</dbReference>
<sequence length="455" mass="52289">MKPNGSAGRPWALRGASIQIDPLFPYYADRSPDSIADELVLAGYRTVHYFVVNEQKVDLRLVEALQRREIAVWALVLGNGTFSAEHAPPLWKQWRMELLRPINDGFERFSHFSTEYIEWKKEVLSYVLSNVPFDGVEVAEPYFPEWNGLERGVYGDVGPLAAQAFRARYGEEMPEFRDTSSSRYYTRVPELYEAWIDLRVDAVNGLIHELINGAKGAREVRPDIQVATWSLAVRDDDAARKLREWQGLDAVSMIELVKPDLHVLQTHWPDWMKRGLPADYIREYEPLAASIRERYPDLPLGIQADIGSRASMIKGRRWLDDFEHHAYALGYRTWMAYEYHIGGYMYAEPPLPSSGLRLDDAEVMITYNKRIDPDSIGEVLLHLSSGMSRPQVVKVTGSTVDGNRLFLRFARALPDTPFQLEVRDVRDTPELWLLKGRKANRTPRRTRVSIIRPVT</sequence>
<gene>
    <name evidence="1" type="ORF">JOC58_002887</name>
</gene>